<dbReference type="EMBL" id="CP034562">
    <property type="protein sequence ID" value="AZQ61581.1"/>
    <property type="molecule type" value="Genomic_DNA"/>
</dbReference>
<protein>
    <submittedName>
        <fullName evidence="2">Uncharacterized protein</fullName>
    </submittedName>
</protein>
<keyword evidence="3" id="KW-1185">Reference proteome</keyword>
<name>A0A3S9P067_9BACT</name>
<evidence type="ECO:0000313" key="3">
    <source>
        <dbReference type="Proteomes" id="UP000267268"/>
    </source>
</evidence>
<evidence type="ECO:0000313" key="2">
    <source>
        <dbReference type="EMBL" id="AZQ61581.1"/>
    </source>
</evidence>
<dbReference type="Proteomes" id="UP000267268">
    <property type="component" value="Chromosome 1"/>
</dbReference>
<dbReference type="KEGG" id="fll:EI427_04855"/>
<accession>A0A3S9P067</accession>
<reference evidence="2 3" key="1">
    <citation type="submission" date="2018-12" db="EMBL/GenBank/DDBJ databases">
        <title>Flammeovirga pectinis sp. nov., isolated from the gut of the Korean scallop, Patinopecten yessoensis.</title>
        <authorList>
            <person name="Bae J.-W."/>
            <person name="Jeong Y.-S."/>
            <person name="Kang W."/>
        </authorList>
    </citation>
    <scope>NUCLEOTIDE SEQUENCE [LARGE SCALE GENOMIC DNA]</scope>
    <source>
        <strain evidence="2 3">L12M1</strain>
    </source>
</reference>
<organism evidence="2 3">
    <name type="scientific">Flammeovirga pectinis</name>
    <dbReference type="NCBI Taxonomy" id="2494373"/>
    <lineage>
        <taxon>Bacteria</taxon>
        <taxon>Pseudomonadati</taxon>
        <taxon>Bacteroidota</taxon>
        <taxon>Cytophagia</taxon>
        <taxon>Cytophagales</taxon>
        <taxon>Flammeovirgaceae</taxon>
        <taxon>Flammeovirga</taxon>
    </lineage>
</organism>
<dbReference type="AlphaFoldDB" id="A0A3S9P067"/>
<feature type="transmembrane region" description="Helical" evidence="1">
    <location>
        <begin position="6"/>
        <end position="25"/>
    </location>
</feature>
<proteinExistence type="predicted"/>
<feature type="transmembrane region" description="Helical" evidence="1">
    <location>
        <begin position="37"/>
        <end position="56"/>
    </location>
</feature>
<dbReference type="OrthoDB" id="981750at2"/>
<sequence>MIWLFNTILLLYLAVSNIAIILRIYKSFLQYMSPAKGYLTIALLLSSLGGIDYYVYEVTSEKFVVVEETKKVYQQIEERGLELQEIANQK</sequence>
<dbReference type="RefSeq" id="WP_126612210.1">
    <property type="nucleotide sequence ID" value="NZ_CP034562.1"/>
</dbReference>
<keyword evidence="1" id="KW-0812">Transmembrane</keyword>
<keyword evidence="1" id="KW-0472">Membrane</keyword>
<evidence type="ECO:0000256" key="1">
    <source>
        <dbReference type="SAM" id="Phobius"/>
    </source>
</evidence>
<keyword evidence="1" id="KW-1133">Transmembrane helix</keyword>
<gene>
    <name evidence="2" type="ORF">EI427_04855</name>
</gene>